<dbReference type="RefSeq" id="WP_307343231.1">
    <property type="nucleotide sequence ID" value="NZ_JAUSUD010000014.1"/>
</dbReference>
<organism evidence="2 3">
    <name type="scientific">Metabacillus malikii</name>
    <dbReference type="NCBI Taxonomy" id="1504265"/>
    <lineage>
        <taxon>Bacteria</taxon>
        <taxon>Bacillati</taxon>
        <taxon>Bacillota</taxon>
        <taxon>Bacilli</taxon>
        <taxon>Bacillales</taxon>
        <taxon>Bacillaceae</taxon>
        <taxon>Metabacillus</taxon>
    </lineage>
</organism>
<keyword evidence="3" id="KW-1185">Reference proteome</keyword>
<name>A0ABT9ZJM6_9BACI</name>
<protein>
    <submittedName>
        <fullName evidence="2">Membrane-associated HD superfamily phosphohydrolase</fullName>
    </submittedName>
</protein>
<keyword evidence="1" id="KW-0812">Transmembrane</keyword>
<evidence type="ECO:0000313" key="3">
    <source>
        <dbReference type="Proteomes" id="UP001234495"/>
    </source>
</evidence>
<evidence type="ECO:0000256" key="1">
    <source>
        <dbReference type="SAM" id="Phobius"/>
    </source>
</evidence>
<dbReference type="Proteomes" id="UP001234495">
    <property type="component" value="Unassembled WGS sequence"/>
</dbReference>
<keyword evidence="1" id="KW-1133">Transmembrane helix</keyword>
<reference evidence="2 3" key="1">
    <citation type="submission" date="2023-07" db="EMBL/GenBank/DDBJ databases">
        <title>Genomic Encyclopedia of Type Strains, Phase IV (KMG-IV): sequencing the most valuable type-strain genomes for metagenomic binning, comparative biology and taxonomic classification.</title>
        <authorList>
            <person name="Goeker M."/>
        </authorList>
    </citation>
    <scope>NUCLEOTIDE SEQUENCE [LARGE SCALE GENOMIC DNA]</scope>
    <source>
        <strain evidence="2 3">DSM 29005</strain>
    </source>
</reference>
<proteinExistence type="predicted"/>
<feature type="transmembrane region" description="Helical" evidence="1">
    <location>
        <begin position="38"/>
        <end position="60"/>
    </location>
</feature>
<accession>A0ABT9ZJM6</accession>
<comment type="caution">
    <text evidence="2">The sequence shown here is derived from an EMBL/GenBank/DDBJ whole genome shotgun (WGS) entry which is preliminary data.</text>
</comment>
<keyword evidence="1" id="KW-0472">Membrane</keyword>
<evidence type="ECO:0000313" key="2">
    <source>
        <dbReference type="EMBL" id="MDQ0231753.1"/>
    </source>
</evidence>
<gene>
    <name evidence="2" type="ORF">J2S19_003037</name>
</gene>
<feature type="transmembrane region" description="Helical" evidence="1">
    <location>
        <begin position="88"/>
        <end position="112"/>
    </location>
</feature>
<feature type="transmembrane region" description="Helical" evidence="1">
    <location>
        <begin position="6"/>
        <end position="26"/>
    </location>
</feature>
<sequence length="114" mass="12901">MGLTGLLALFIVFIMVLFIIIGISQHKKRDTNRKPSKLAVSALLFQITLLVLFFSEILMIDGQFEVILWWGSVLFGFIAGIREYKNHVIFSLIVIFLSIVITILMLLTVLIASM</sequence>
<dbReference type="EMBL" id="JAUSUD010000014">
    <property type="protein sequence ID" value="MDQ0231753.1"/>
    <property type="molecule type" value="Genomic_DNA"/>
</dbReference>
<feature type="transmembrane region" description="Helical" evidence="1">
    <location>
        <begin position="66"/>
        <end position="81"/>
    </location>
</feature>